<dbReference type="InterPro" id="IPR044730">
    <property type="entry name" value="RNase_H-like_dom_plant"/>
</dbReference>
<name>A0AAW2W235_SESRA</name>
<feature type="domain" description="RNase H type-1" evidence="1">
    <location>
        <begin position="235"/>
        <end position="355"/>
    </location>
</feature>
<sequence length="380" mass="41930">MLSKQLWRLLSSPTSLLSRVLRARYFPDGNVLSAGIGCNPSYTWRSLHAALDVIRAGFRWRIGCGRAVQVWLDPWIPRLFSFRVLSPPGAQDPHLRVCDLIDAQSKDWDRERVRALFWHEEAEVILAIPLSSVDGEDFFVWHHTANGDPCEWVDAVAKGLSANEFDTFITLCWALWWNRNRALNEHVWLSAGDLVSFAANYLTSFQQLNISPVKMGARPAPTHWVPPEPGAVKLNFDGAVFASSSAVGLGVVARDSAGACVWWQSVQKQGIFPPEVVEAFAAREAILLARRFGWRRIILEGDCAALYSKLISSSPDCSALGSIVRDVKCVASFFDYCLFSLVRRSGNQVAHCLARGASLSPSEGSGSSPSVSELLISDIA</sequence>
<reference evidence="2" key="1">
    <citation type="submission" date="2020-06" db="EMBL/GenBank/DDBJ databases">
        <authorList>
            <person name="Li T."/>
            <person name="Hu X."/>
            <person name="Zhang T."/>
            <person name="Song X."/>
            <person name="Zhang H."/>
            <person name="Dai N."/>
            <person name="Sheng W."/>
            <person name="Hou X."/>
            <person name="Wei L."/>
        </authorList>
    </citation>
    <scope>NUCLEOTIDE SEQUENCE</scope>
    <source>
        <strain evidence="2">G02</strain>
        <tissue evidence="2">Leaf</tissue>
    </source>
</reference>
<dbReference type="InterPro" id="IPR002156">
    <property type="entry name" value="RNaseH_domain"/>
</dbReference>
<comment type="caution">
    <text evidence="2">The sequence shown here is derived from an EMBL/GenBank/DDBJ whole genome shotgun (WGS) entry which is preliminary data.</text>
</comment>
<dbReference type="PANTHER" id="PTHR47074:SF48">
    <property type="entry name" value="POLYNUCLEOTIDYL TRANSFERASE, RIBONUCLEASE H-LIKE SUPERFAMILY PROTEIN"/>
    <property type="match status" value="1"/>
</dbReference>
<dbReference type="Pfam" id="PF13456">
    <property type="entry name" value="RVT_3"/>
    <property type="match status" value="1"/>
</dbReference>
<evidence type="ECO:0000313" key="2">
    <source>
        <dbReference type="EMBL" id="KAL0435443.1"/>
    </source>
</evidence>
<dbReference type="GO" id="GO:0004523">
    <property type="term" value="F:RNA-DNA hybrid ribonuclease activity"/>
    <property type="evidence" value="ECO:0007669"/>
    <property type="project" value="InterPro"/>
</dbReference>
<gene>
    <name evidence="2" type="ORF">Sradi_0252200</name>
</gene>
<reference evidence="2" key="2">
    <citation type="journal article" date="2024" name="Plant">
        <title>Genomic evolution and insights into agronomic trait innovations of Sesamum species.</title>
        <authorList>
            <person name="Miao H."/>
            <person name="Wang L."/>
            <person name="Qu L."/>
            <person name="Liu H."/>
            <person name="Sun Y."/>
            <person name="Le M."/>
            <person name="Wang Q."/>
            <person name="Wei S."/>
            <person name="Zheng Y."/>
            <person name="Lin W."/>
            <person name="Duan Y."/>
            <person name="Cao H."/>
            <person name="Xiong S."/>
            <person name="Wang X."/>
            <person name="Wei L."/>
            <person name="Li C."/>
            <person name="Ma Q."/>
            <person name="Ju M."/>
            <person name="Zhao R."/>
            <person name="Li G."/>
            <person name="Mu C."/>
            <person name="Tian Q."/>
            <person name="Mei H."/>
            <person name="Zhang T."/>
            <person name="Gao T."/>
            <person name="Zhang H."/>
        </authorList>
    </citation>
    <scope>NUCLEOTIDE SEQUENCE</scope>
    <source>
        <strain evidence="2">G02</strain>
    </source>
</reference>
<organism evidence="2">
    <name type="scientific">Sesamum radiatum</name>
    <name type="common">Black benniseed</name>
    <dbReference type="NCBI Taxonomy" id="300843"/>
    <lineage>
        <taxon>Eukaryota</taxon>
        <taxon>Viridiplantae</taxon>
        <taxon>Streptophyta</taxon>
        <taxon>Embryophyta</taxon>
        <taxon>Tracheophyta</taxon>
        <taxon>Spermatophyta</taxon>
        <taxon>Magnoliopsida</taxon>
        <taxon>eudicotyledons</taxon>
        <taxon>Gunneridae</taxon>
        <taxon>Pentapetalae</taxon>
        <taxon>asterids</taxon>
        <taxon>lamiids</taxon>
        <taxon>Lamiales</taxon>
        <taxon>Pedaliaceae</taxon>
        <taxon>Sesamum</taxon>
    </lineage>
</organism>
<evidence type="ECO:0000259" key="1">
    <source>
        <dbReference type="Pfam" id="PF13456"/>
    </source>
</evidence>
<protein>
    <submittedName>
        <fullName evidence="2">Mitochondrial protein</fullName>
    </submittedName>
</protein>
<dbReference type="AlphaFoldDB" id="A0AAW2W235"/>
<dbReference type="PANTHER" id="PTHR47074">
    <property type="entry name" value="BNAC02G40300D PROTEIN"/>
    <property type="match status" value="1"/>
</dbReference>
<accession>A0AAW2W235</accession>
<dbReference type="Gene3D" id="3.30.420.10">
    <property type="entry name" value="Ribonuclease H-like superfamily/Ribonuclease H"/>
    <property type="match status" value="1"/>
</dbReference>
<dbReference type="InterPro" id="IPR036397">
    <property type="entry name" value="RNaseH_sf"/>
</dbReference>
<dbReference type="EMBL" id="JACGWJ010000002">
    <property type="protein sequence ID" value="KAL0435443.1"/>
    <property type="molecule type" value="Genomic_DNA"/>
</dbReference>
<dbReference type="GO" id="GO:0003676">
    <property type="term" value="F:nucleic acid binding"/>
    <property type="evidence" value="ECO:0007669"/>
    <property type="project" value="InterPro"/>
</dbReference>
<dbReference type="InterPro" id="IPR052929">
    <property type="entry name" value="RNase_H-like_EbsB-rel"/>
</dbReference>
<proteinExistence type="predicted"/>
<dbReference type="CDD" id="cd06222">
    <property type="entry name" value="RNase_H_like"/>
    <property type="match status" value="1"/>
</dbReference>
<dbReference type="SUPFAM" id="SSF53098">
    <property type="entry name" value="Ribonuclease H-like"/>
    <property type="match status" value="1"/>
</dbReference>
<dbReference type="InterPro" id="IPR012337">
    <property type="entry name" value="RNaseH-like_sf"/>
</dbReference>